<dbReference type="InterPro" id="IPR015889">
    <property type="entry name" value="Intradiol_dOase_core"/>
</dbReference>
<feature type="chain" id="PRO_5045674307" description="Intradiol ring-cleavage dioxygenases domain-containing protein" evidence="2">
    <location>
        <begin position="19"/>
        <end position="370"/>
    </location>
</feature>
<feature type="region of interest" description="Disordered" evidence="1">
    <location>
        <begin position="350"/>
        <end position="370"/>
    </location>
</feature>
<gene>
    <name evidence="4" type="ORF">PVAG01_06216</name>
</gene>
<evidence type="ECO:0000256" key="2">
    <source>
        <dbReference type="SAM" id="SignalP"/>
    </source>
</evidence>
<dbReference type="EMBL" id="JBFCZG010000005">
    <property type="protein sequence ID" value="KAL3422060.1"/>
    <property type="molecule type" value="Genomic_DNA"/>
</dbReference>
<protein>
    <recommendedName>
        <fullName evidence="3">Intradiol ring-cleavage dioxygenases domain-containing protein</fullName>
    </recommendedName>
</protein>
<dbReference type="InterPro" id="IPR000627">
    <property type="entry name" value="Intradiol_dOase_C"/>
</dbReference>
<dbReference type="Pfam" id="PF00775">
    <property type="entry name" value="Dioxygenase_C"/>
    <property type="match status" value="1"/>
</dbReference>
<dbReference type="Gene3D" id="2.60.130.10">
    <property type="entry name" value="Aromatic compound dioxygenase"/>
    <property type="match status" value="1"/>
</dbReference>
<reference evidence="4 5" key="1">
    <citation type="submission" date="2024-06" db="EMBL/GenBank/DDBJ databases">
        <title>Complete genome of Phlyctema vagabunda strain 19-DSS-EL-015.</title>
        <authorList>
            <person name="Fiorenzani C."/>
        </authorList>
    </citation>
    <scope>NUCLEOTIDE SEQUENCE [LARGE SCALE GENOMIC DNA]</scope>
    <source>
        <strain evidence="4 5">19-DSS-EL-015</strain>
    </source>
</reference>
<dbReference type="PANTHER" id="PTHR34315">
    <property type="match status" value="1"/>
</dbReference>
<organism evidence="4 5">
    <name type="scientific">Phlyctema vagabunda</name>
    <dbReference type="NCBI Taxonomy" id="108571"/>
    <lineage>
        <taxon>Eukaryota</taxon>
        <taxon>Fungi</taxon>
        <taxon>Dikarya</taxon>
        <taxon>Ascomycota</taxon>
        <taxon>Pezizomycotina</taxon>
        <taxon>Leotiomycetes</taxon>
        <taxon>Helotiales</taxon>
        <taxon>Dermateaceae</taxon>
        <taxon>Phlyctema</taxon>
    </lineage>
</organism>
<evidence type="ECO:0000256" key="1">
    <source>
        <dbReference type="SAM" id="MobiDB-lite"/>
    </source>
</evidence>
<dbReference type="PANTHER" id="PTHR34315:SF1">
    <property type="entry name" value="INTRADIOL RING-CLEAVAGE DIOXYGENASES DOMAIN-CONTAINING PROTEIN-RELATED"/>
    <property type="match status" value="1"/>
</dbReference>
<evidence type="ECO:0000313" key="4">
    <source>
        <dbReference type="EMBL" id="KAL3422060.1"/>
    </source>
</evidence>
<dbReference type="CDD" id="cd03457">
    <property type="entry name" value="intradiol_dioxygenase_like"/>
    <property type="match status" value="1"/>
</dbReference>
<dbReference type="Proteomes" id="UP001629113">
    <property type="component" value="Unassembled WGS sequence"/>
</dbReference>
<comment type="caution">
    <text evidence="4">The sequence shown here is derived from an EMBL/GenBank/DDBJ whole genome shotgun (WGS) entry which is preliminary data.</text>
</comment>
<name>A0ABR4PFL7_9HELO</name>
<feature type="domain" description="Intradiol ring-cleavage dioxygenases" evidence="3">
    <location>
        <begin position="135"/>
        <end position="239"/>
    </location>
</feature>
<feature type="compositionally biased region" description="Gly residues" evidence="1">
    <location>
        <begin position="350"/>
        <end position="361"/>
    </location>
</feature>
<keyword evidence="2" id="KW-0732">Signal</keyword>
<feature type="signal peptide" evidence="2">
    <location>
        <begin position="1"/>
        <end position="18"/>
    </location>
</feature>
<accession>A0ABR4PFL7</accession>
<keyword evidence="5" id="KW-1185">Reference proteome</keyword>
<dbReference type="SUPFAM" id="SSF49482">
    <property type="entry name" value="Aromatic compound dioxygenase"/>
    <property type="match status" value="1"/>
</dbReference>
<sequence length="370" mass="39537">MRWSNILSAALITSVVQAHPGHDIDQEIAERAEHLASNPRRDISHCAAKLKARGHQQRTIDRRSGILRREREKRGLTTGDSFIKARGLNYLEARDYNTVLNTSHLSPITYTPDTDTATLFASNNSCVLVPETTEGPYYVSGELIREDVREIQAGVELIVDIQVIDTATCEPVPEIYVDFWHCNSTGVYSGIAAGGNGNSADAANINATHHRGLQPTDEDGVAVFTTNYPGHYTGRTNHIHVATHNNGTVLPNATFAGTTVSHIGQIFFDQDLTTQVEATGVYATNTQKLTTNANDGIFKQEAAVGDPVVEYSLLTDNVEDGIFAWIAFGIDVAASNVINAAAIYGENGGTATGNTGGGPGGPGGPPPPTK</sequence>
<evidence type="ECO:0000259" key="3">
    <source>
        <dbReference type="Pfam" id="PF00775"/>
    </source>
</evidence>
<proteinExistence type="predicted"/>
<evidence type="ECO:0000313" key="5">
    <source>
        <dbReference type="Proteomes" id="UP001629113"/>
    </source>
</evidence>